<dbReference type="PROSITE" id="PS50113">
    <property type="entry name" value="PAC"/>
    <property type="match status" value="1"/>
</dbReference>
<dbReference type="AlphaFoldDB" id="A0A6L5JXU6"/>
<dbReference type="Pfam" id="PF08448">
    <property type="entry name" value="PAS_4"/>
    <property type="match status" value="1"/>
</dbReference>
<dbReference type="OrthoDB" id="9813903at2"/>
<dbReference type="SUPFAM" id="SSF55073">
    <property type="entry name" value="Nucleotide cyclase"/>
    <property type="match status" value="1"/>
</dbReference>
<dbReference type="SUPFAM" id="SSF55785">
    <property type="entry name" value="PYP-like sensor domain (PAS domain)"/>
    <property type="match status" value="3"/>
</dbReference>
<evidence type="ECO:0000259" key="1">
    <source>
        <dbReference type="PROSITE" id="PS50112"/>
    </source>
</evidence>
<reference evidence="5 6" key="1">
    <citation type="submission" date="2019-10" db="EMBL/GenBank/DDBJ databases">
        <title>Whole-genome sequence of the purple nonsulfur photosynthetic bacterium Rhodocyclus tenuis.</title>
        <authorList>
            <person name="Kyndt J.A."/>
            <person name="Meyer T.E."/>
        </authorList>
    </citation>
    <scope>NUCLEOTIDE SEQUENCE [LARGE SCALE GENOMIC DNA]</scope>
    <source>
        <strain evidence="5 6">DSM 110</strain>
    </source>
</reference>
<dbReference type="CDD" id="cd01948">
    <property type="entry name" value="EAL"/>
    <property type="match status" value="1"/>
</dbReference>
<dbReference type="InterPro" id="IPR029787">
    <property type="entry name" value="Nucleotide_cyclase"/>
</dbReference>
<proteinExistence type="predicted"/>
<dbReference type="Gene3D" id="3.30.450.20">
    <property type="entry name" value="PAS domain"/>
    <property type="match status" value="3"/>
</dbReference>
<evidence type="ECO:0000313" key="6">
    <source>
        <dbReference type="Proteomes" id="UP000480275"/>
    </source>
</evidence>
<dbReference type="PANTHER" id="PTHR44757">
    <property type="entry name" value="DIGUANYLATE CYCLASE DGCP"/>
    <property type="match status" value="1"/>
</dbReference>
<dbReference type="EMBL" id="WIXJ01000005">
    <property type="protein sequence ID" value="MQY51886.1"/>
    <property type="molecule type" value="Genomic_DNA"/>
</dbReference>
<dbReference type="CDD" id="cd00130">
    <property type="entry name" value="PAS"/>
    <property type="match status" value="3"/>
</dbReference>
<dbReference type="InterPro" id="IPR000160">
    <property type="entry name" value="GGDEF_dom"/>
</dbReference>
<feature type="domain" description="PAS" evidence="1">
    <location>
        <begin position="139"/>
        <end position="209"/>
    </location>
</feature>
<dbReference type="Pfam" id="PF13426">
    <property type="entry name" value="PAS_9"/>
    <property type="match status" value="2"/>
</dbReference>
<dbReference type="Gene3D" id="3.20.20.450">
    <property type="entry name" value="EAL domain"/>
    <property type="match status" value="1"/>
</dbReference>
<organism evidence="5 6">
    <name type="scientific">Rhodocyclus tenuis</name>
    <name type="common">Rhodospirillum tenue</name>
    <dbReference type="NCBI Taxonomy" id="1066"/>
    <lineage>
        <taxon>Bacteria</taxon>
        <taxon>Pseudomonadati</taxon>
        <taxon>Pseudomonadota</taxon>
        <taxon>Betaproteobacteria</taxon>
        <taxon>Rhodocyclales</taxon>
        <taxon>Rhodocyclaceae</taxon>
        <taxon>Rhodocyclus</taxon>
    </lineage>
</organism>
<dbReference type="InterPro" id="IPR013656">
    <property type="entry name" value="PAS_4"/>
</dbReference>
<gene>
    <name evidence="5" type="ORF">GHK24_08865</name>
</gene>
<dbReference type="InterPro" id="IPR001610">
    <property type="entry name" value="PAC"/>
</dbReference>
<dbReference type="Pfam" id="PF00563">
    <property type="entry name" value="EAL"/>
    <property type="match status" value="1"/>
</dbReference>
<accession>A0A6L5JXU6</accession>
<dbReference type="PROSITE" id="PS50887">
    <property type="entry name" value="GGDEF"/>
    <property type="match status" value="1"/>
</dbReference>
<evidence type="ECO:0000259" key="2">
    <source>
        <dbReference type="PROSITE" id="PS50113"/>
    </source>
</evidence>
<feature type="domain" description="PAS" evidence="1">
    <location>
        <begin position="21"/>
        <end position="99"/>
    </location>
</feature>
<dbReference type="PROSITE" id="PS50883">
    <property type="entry name" value="EAL"/>
    <property type="match status" value="1"/>
</dbReference>
<dbReference type="SMART" id="SM00052">
    <property type="entry name" value="EAL"/>
    <property type="match status" value="1"/>
</dbReference>
<evidence type="ECO:0000259" key="3">
    <source>
        <dbReference type="PROSITE" id="PS50883"/>
    </source>
</evidence>
<dbReference type="InterPro" id="IPR035965">
    <property type="entry name" value="PAS-like_dom_sf"/>
</dbReference>
<dbReference type="InterPro" id="IPR000700">
    <property type="entry name" value="PAS-assoc_C"/>
</dbReference>
<dbReference type="Pfam" id="PF00990">
    <property type="entry name" value="GGDEF"/>
    <property type="match status" value="1"/>
</dbReference>
<dbReference type="PANTHER" id="PTHR44757:SF2">
    <property type="entry name" value="BIOFILM ARCHITECTURE MAINTENANCE PROTEIN MBAA"/>
    <property type="match status" value="1"/>
</dbReference>
<evidence type="ECO:0000259" key="4">
    <source>
        <dbReference type="PROSITE" id="PS50887"/>
    </source>
</evidence>
<dbReference type="NCBIfam" id="TIGR00254">
    <property type="entry name" value="GGDEF"/>
    <property type="match status" value="1"/>
</dbReference>
<comment type="caution">
    <text evidence="5">The sequence shown here is derived from an EMBL/GenBank/DDBJ whole genome shotgun (WGS) entry which is preliminary data.</text>
</comment>
<evidence type="ECO:0000313" key="5">
    <source>
        <dbReference type="EMBL" id="MQY51886.1"/>
    </source>
</evidence>
<dbReference type="SUPFAM" id="SSF55781">
    <property type="entry name" value="GAF domain-like"/>
    <property type="match status" value="1"/>
</dbReference>
<feature type="domain" description="GGDEF" evidence="4">
    <location>
        <begin position="600"/>
        <end position="733"/>
    </location>
</feature>
<feature type="domain" description="EAL" evidence="3">
    <location>
        <begin position="742"/>
        <end position="996"/>
    </location>
</feature>
<dbReference type="InterPro" id="IPR003018">
    <property type="entry name" value="GAF"/>
</dbReference>
<sequence>MTSALPGSPLPPRAAATRIDDEELLRAVLNCLPLRVFVKDRDSTYLFFNRKMAEDLGVAPEALIGRNDLDFFPAELALRYREDDRRVREEKLTLSYEEPFRTHDGEGWILTTKTPWYTADGEVGGILGFFADITPHKRAEARYGTIIQTSRDAFVIVGSEGELCDVNEACCQLVGYTRDELLGMHLSEIEGQQGPAEIAENMQRLSRDGGGFFETQWRHRDGHRIAVEVSVRLLDDGGGMRFFAFVHDISARQRIELALAHKTAIYAMLSRINGAIVKLTDRQALFTEVCDIATRYGGFVLAWIGEEAKGRSENGRVHVLACSGDAKHQSYLETLVIHTSPELATGRGATGTAIREGRPVIMEHLQTRDESEPWHAEMRRCGLRSSMALPIGGGSFRGAFTVYAEEESYFDEDVVALLEEVAGDISFALAKMADTEQRLYAESQVALYAQVFANSSDGMIITDAANNIVAVNASFVDITGYTAAEVLGQNPRLLKSDRHDRQFYQDLWATLSAQGAWQGELWNRRKNGDIYPAWVTINLVRDTAGRVSNHFAVFSDLMQKKAAEELHRLKRFDALTGLPNQLMMEDRVGEAIIHATQHDRHVGVLFINLDHFHMVNDLFGHVAGDQVLNQSARRLLDVVGAQGTVSRFSGDFFVVALPDLNAASAINPVASALLASIAEPYAVSGQLINLSARIGIAVFPNDGKDFATLMKNADSALLNAKVGGKNSFRFFTKRMNEHSQRLLTIGDDLRRAVAERWLTLHYQPQVDLGSGKVVGVEALIRIDHPQRGLIPPGEFISVAEENGMIFTLGEWALDEACRQRRRWLDAGFDDFVVAVNVSAHQMARGDLPEIVARTLAGHRLDGRYLELEFTESSLMRNVGKSLSLMQQFHAMGVRLSIDDFGTGYSSLAYLKQFPLDKLKIDQSFVRHLDEQGSDALIVQAILALSHALGLTSIAEGVESLAQQNILRELGCCEMQGYLFSRPLTAAAVESLLPRRA</sequence>
<dbReference type="InterPro" id="IPR000014">
    <property type="entry name" value="PAS"/>
</dbReference>
<name>A0A6L5JXU6_RHOTE</name>
<dbReference type="Gene3D" id="3.30.70.270">
    <property type="match status" value="1"/>
</dbReference>
<dbReference type="PROSITE" id="PS50112">
    <property type="entry name" value="PAS"/>
    <property type="match status" value="3"/>
</dbReference>
<dbReference type="CDD" id="cd01949">
    <property type="entry name" value="GGDEF"/>
    <property type="match status" value="1"/>
</dbReference>
<dbReference type="InterPro" id="IPR043128">
    <property type="entry name" value="Rev_trsase/Diguanyl_cyclase"/>
</dbReference>
<dbReference type="NCBIfam" id="TIGR00229">
    <property type="entry name" value="sensory_box"/>
    <property type="match status" value="3"/>
</dbReference>
<dbReference type="Pfam" id="PF13185">
    <property type="entry name" value="GAF_2"/>
    <property type="match status" value="1"/>
</dbReference>
<dbReference type="SMART" id="SM00091">
    <property type="entry name" value="PAS"/>
    <property type="match status" value="3"/>
</dbReference>
<dbReference type="InterPro" id="IPR001633">
    <property type="entry name" value="EAL_dom"/>
</dbReference>
<protein>
    <submittedName>
        <fullName evidence="5">EAL domain-containing protein</fullName>
    </submittedName>
</protein>
<dbReference type="InterPro" id="IPR035919">
    <property type="entry name" value="EAL_sf"/>
</dbReference>
<dbReference type="SMART" id="SM00267">
    <property type="entry name" value="GGDEF"/>
    <property type="match status" value="1"/>
</dbReference>
<dbReference type="Gene3D" id="3.30.450.40">
    <property type="match status" value="1"/>
</dbReference>
<dbReference type="InterPro" id="IPR052155">
    <property type="entry name" value="Biofilm_reg_signaling"/>
</dbReference>
<dbReference type="InterPro" id="IPR029016">
    <property type="entry name" value="GAF-like_dom_sf"/>
</dbReference>
<feature type="domain" description="PAC" evidence="2">
    <location>
        <begin position="94"/>
        <end position="145"/>
    </location>
</feature>
<dbReference type="SMART" id="SM00086">
    <property type="entry name" value="PAC"/>
    <property type="match status" value="3"/>
</dbReference>
<dbReference type="Proteomes" id="UP000480275">
    <property type="component" value="Unassembled WGS sequence"/>
</dbReference>
<dbReference type="SUPFAM" id="SSF141868">
    <property type="entry name" value="EAL domain-like"/>
    <property type="match status" value="1"/>
</dbReference>
<feature type="domain" description="PAS" evidence="1">
    <location>
        <begin position="444"/>
        <end position="490"/>
    </location>
</feature>